<dbReference type="Gene3D" id="1.10.443.10">
    <property type="entry name" value="Intergrase catalytic core"/>
    <property type="match status" value="1"/>
</dbReference>
<dbReference type="InterPro" id="IPR044068">
    <property type="entry name" value="CB"/>
</dbReference>
<dbReference type="eggNOG" id="COG0582">
    <property type="taxonomic scope" value="Bacteria"/>
</dbReference>
<feature type="domain" description="Tyr recombinase" evidence="6">
    <location>
        <begin position="232"/>
        <end position="408"/>
    </location>
</feature>
<proteinExistence type="inferred from homology"/>
<dbReference type="PANTHER" id="PTHR30349">
    <property type="entry name" value="PHAGE INTEGRASE-RELATED"/>
    <property type="match status" value="1"/>
</dbReference>
<dbReference type="InterPro" id="IPR010998">
    <property type="entry name" value="Integrase_recombinase_N"/>
</dbReference>
<dbReference type="Pfam" id="PF02899">
    <property type="entry name" value="Phage_int_SAM_1"/>
    <property type="match status" value="1"/>
</dbReference>
<dbReference type="RefSeq" id="WP_015495740.1">
    <property type="nucleotide sequence ID" value="NC_020908.1"/>
</dbReference>
<evidence type="ECO:0000256" key="5">
    <source>
        <dbReference type="PROSITE-ProRule" id="PRU01248"/>
    </source>
</evidence>
<accession>M9RJA0</accession>
<dbReference type="KEGG" id="oar:OA238_c26290"/>
<dbReference type="AlphaFoldDB" id="M9RJA0"/>
<organism evidence="8 9">
    <name type="scientific">Octadecabacter arcticus 238</name>
    <dbReference type="NCBI Taxonomy" id="391616"/>
    <lineage>
        <taxon>Bacteria</taxon>
        <taxon>Pseudomonadati</taxon>
        <taxon>Pseudomonadota</taxon>
        <taxon>Alphaproteobacteria</taxon>
        <taxon>Rhodobacterales</taxon>
        <taxon>Roseobacteraceae</taxon>
        <taxon>Octadecabacter</taxon>
    </lineage>
</organism>
<feature type="domain" description="Core-binding (CB)" evidence="7">
    <location>
        <begin position="123"/>
        <end position="206"/>
    </location>
</feature>
<keyword evidence="3 5" id="KW-0238">DNA-binding</keyword>
<dbReference type="Pfam" id="PF20172">
    <property type="entry name" value="DUF6538"/>
    <property type="match status" value="1"/>
</dbReference>
<dbReference type="InterPro" id="IPR011010">
    <property type="entry name" value="DNA_brk_join_enz"/>
</dbReference>
<dbReference type="GO" id="GO:0015074">
    <property type="term" value="P:DNA integration"/>
    <property type="evidence" value="ECO:0007669"/>
    <property type="project" value="UniProtKB-KW"/>
</dbReference>
<dbReference type="InterPro" id="IPR002104">
    <property type="entry name" value="Integrase_catalytic"/>
</dbReference>
<gene>
    <name evidence="8" type="ORF">OA238_c26290</name>
</gene>
<dbReference type="SUPFAM" id="SSF56349">
    <property type="entry name" value="DNA breaking-rejoining enzymes"/>
    <property type="match status" value="1"/>
</dbReference>
<sequence>MPRYLLKQRQGWYAVLEVPKALKGKLGKTRFKQTLSTQSLTIAQERVLPLIIQWKRLFVAVRTGDDSSLEGAVALHRSHIEFHRKDGWTENEIKDMSIDVLPHWKHEPEKHKEAVLVHDIAFGKKFLLTEYFDEWQESSKHLAQKTRDMQRRDVIEFCKEFRFASDATWHKVVKWVDTELLQKRGLSEATARRIISACRAYWKWLMRHRGLEDSSPFTDVVPNKKTGRSAKPKRKGFEVEDYRRLLAAASKNNKHLSDLIRLGAHTGCRIEELCSLKLGNVKQDRLVIEDAKTQAGWREIPIHKDVSKLVADLARESSDGFLISGLTFNKYGDRSNAIGKRFGRLKHSLNYGSDYVFHSFRKGLARQLETNGVPENISARLLGHEINTMTYGLYSGGVDFSVLVGAISKVSWH</sequence>
<dbReference type="HOGENOM" id="CLU_038358_1_0_5"/>
<evidence type="ECO:0000313" key="8">
    <source>
        <dbReference type="EMBL" id="AGI72674.1"/>
    </source>
</evidence>
<dbReference type="PANTHER" id="PTHR30349:SF41">
    <property type="entry name" value="INTEGRASE_RECOMBINASE PROTEIN MJ0367-RELATED"/>
    <property type="match status" value="1"/>
</dbReference>
<dbReference type="InterPro" id="IPR004107">
    <property type="entry name" value="Integrase_SAM-like_N"/>
</dbReference>
<evidence type="ECO:0000256" key="4">
    <source>
        <dbReference type="ARBA" id="ARBA00023172"/>
    </source>
</evidence>
<dbReference type="STRING" id="391616.OA238_c26290"/>
<evidence type="ECO:0000313" key="9">
    <source>
        <dbReference type="Proteomes" id="UP000004688"/>
    </source>
</evidence>
<dbReference type="PROSITE" id="PS51898">
    <property type="entry name" value="TYR_RECOMBINASE"/>
    <property type="match status" value="1"/>
</dbReference>
<dbReference type="InterPro" id="IPR013762">
    <property type="entry name" value="Integrase-like_cat_sf"/>
</dbReference>
<evidence type="ECO:0000259" key="7">
    <source>
        <dbReference type="PROSITE" id="PS51900"/>
    </source>
</evidence>
<evidence type="ECO:0000259" key="6">
    <source>
        <dbReference type="PROSITE" id="PS51898"/>
    </source>
</evidence>
<keyword evidence="9" id="KW-1185">Reference proteome</keyword>
<dbReference type="GO" id="GO:0003677">
    <property type="term" value="F:DNA binding"/>
    <property type="evidence" value="ECO:0007669"/>
    <property type="project" value="UniProtKB-UniRule"/>
</dbReference>
<evidence type="ECO:0000256" key="3">
    <source>
        <dbReference type="ARBA" id="ARBA00023125"/>
    </source>
</evidence>
<dbReference type="OrthoDB" id="7222937at2"/>
<dbReference type="Proteomes" id="UP000004688">
    <property type="component" value="Chromosome"/>
</dbReference>
<dbReference type="GO" id="GO:0006310">
    <property type="term" value="P:DNA recombination"/>
    <property type="evidence" value="ECO:0007669"/>
    <property type="project" value="UniProtKB-KW"/>
</dbReference>
<evidence type="ECO:0000256" key="2">
    <source>
        <dbReference type="ARBA" id="ARBA00022908"/>
    </source>
</evidence>
<evidence type="ECO:0000256" key="1">
    <source>
        <dbReference type="ARBA" id="ARBA00008857"/>
    </source>
</evidence>
<dbReference type="Pfam" id="PF00589">
    <property type="entry name" value="Phage_integrase"/>
    <property type="match status" value="1"/>
</dbReference>
<name>M9RJA0_9RHOB</name>
<keyword evidence="2" id="KW-0229">DNA integration</keyword>
<protein>
    <submittedName>
        <fullName evidence="8">Putative integrase</fullName>
    </submittedName>
</protein>
<dbReference type="PROSITE" id="PS51900">
    <property type="entry name" value="CB"/>
    <property type="match status" value="1"/>
</dbReference>
<reference evidence="8 9" key="1">
    <citation type="journal article" date="2013" name="PLoS ONE">
        <title>Poles Apart: Arctic and Antarctic Octadecabacter strains Share High Genome Plasticity and a New Type of Xanthorhodopsin.</title>
        <authorList>
            <person name="Vollmers J."/>
            <person name="Voget S."/>
            <person name="Dietrich S."/>
            <person name="Gollnow K."/>
            <person name="Smits M."/>
            <person name="Meyer K."/>
            <person name="Brinkhoff T."/>
            <person name="Simon M."/>
            <person name="Daniel R."/>
        </authorList>
    </citation>
    <scope>NUCLEOTIDE SEQUENCE [LARGE SCALE GENOMIC DNA]</scope>
    <source>
        <strain evidence="8 9">238</strain>
    </source>
</reference>
<dbReference type="InterPro" id="IPR046668">
    <property type="entry name" value="DUF6538"/>
</dbReference>
<keyword evidence="4" id="KW-0233">DNA recombination</keyword>
<comment type="similarity">
    <text evidence="1">Belongs to the 'phage' integrase family.</text>
</comment>
<dbReference type="InterPro" id="IPR050090">
    <property type="entry name" value="Tyrosine_recombinase_XerCD"/>
</dbReference>
<dbReference type="EMBL" id="CP003742">
    <property type="protein sequence ID" value="AGI72674.1"/>
    <property type="molecule type" value="Genomic_DNA"/>
</dbReference>
<dbReference type="Gene3D" id="1.10.150.130">
    <property type="match status" value="1"/>
</dbReference>